<gene>
    <name evidence="1" type="ORF">TeGR_g8700</name>
</gene>
<dbReference type="EMBL" id="BRYB01005503">
    <property type="protein sequence ID" value="GMI25295.1"/>
    <property type="molecule type" value="Genomic_DNA"/>
</dbReference>
<sequence>YEEHIGGSPYTYFVSEGPTDPDSCLLDSNPSVKAGEEFRVVIMTYDFHGNPTKHMDDVFLCTLDDGDAVEVTRNDDDSVMCPILVTAAGPNRLTIVHVPTNTEVAYSPISFDVSPAAADAASSTHNLGDKKSIVSNHDATIAVQVFPRDAYGNKVVTAAGFKVKMTVLASAW</sequence>
<comment type="caution">
    <text evidence="1">The sequence shown here is derived from an EMBL/GenBank/DDBJ whole genome shotgun (WGS) entry which is preliminary data.</text>
</comment>
<organism evidence="1 2">
    <name type="scientific">Tetraparma gracilis</name>
    <dbReference type="NCBI Taxonomy" id="2962635"/>
    <lineage>
        <taxon>Eukaryota</taxon>
        <taxon>Sar</taxon>
        <taxon>Stramenopiles</taxon>
        <taxon>Ochrophyta</taxon>
        <taxon>Bolidophyceae</taxon>
        <taxon>Parmales</taxon>
        <taxon>Triparmaceae</taxon>
        <taxon>Tetraparma</taxon>
    </lineage>
</organism>
<feature type="non-terminal residue" evidence="1">
    <location>
        <position position="1"/>
    </location>
</feature>
<accession>A0ABQ6MFA8</accession>
<evidence type="ECO:0000313" key="1">
    <source>
        <dbReference type="EMBL" id="GMI25295.1"/>
    </source>
</evidence>
<protein>
    <submittedName>
        <fullName evidence="1">Uncharacterized protein</fullName>
    </submittedName>
</protein>
<evidence type="ECO:0000313" key="2">
    <source>
        <dbReference type="Proteomes" id="UP001165060"/>
    </source>
</evidence>
<keyword evidence="2" id="KW-1185">Reference proteome</keyword>
<name>A0ABQ6MFA8_9STRA</name>
<reference evidence="1 2" key="1">
    <citation type="journal article" date="2023" name="Commun. Biol.">
        <title>Genome analysis of Parmales, the sister group of diatoms, reveals the evolutionary specialization of diatoms from phago-mixotrophs to photoautotrophs.</title>
        <authorList>
            <person name="Ban H."/>
            <person name="Sato S."/>
            <person name="Yoshikawa S."/>
            <person name="Yamada K."/>
            <person name="Nakamura Y."/>
            <person name="Ichinomiya M."/>
            <person name="Sato N."/>
            <person name="Blanc-Mathieu R."/>
            <person name="Endo H."/>
            <person name="Kuwata A."/>
            <person name="Ogata H."/>
        </authorList>
    </citation>
    <scope>NUCLEOTIDE SEQUENCE [LARGE SCALE GENOMIC DNA]</scope>
</reference>
<dbReference type="Proteomes" id="UP001165060">
    <property type="component" value="Unassembled WGS sequence"/>
</dbReference>
<proteinExistence type="predicted"/>